<evidence type="ECO:0000313" key="3">
    <source>
        <dbReference type="Proteomes" id="UP001497382"/>
    </source>
</evidence>
<organism evidence="2 3">
    <name type="scientific">Larinioides sclopetarius</name>
    <dbReference type="NCBI Taxonomy" id="280406"/>
    <lineage>
        <taxon>Eukaryota</taxon>
        <taxon>Metazoa</taxon>
        <taxon>Ecdysozoa</taxon>
        <taxon>Arthropoda</taxon>
        <taxon>Chelicerata</taxon>
        <taxon>Arachnida</taxon>
        <taxon>Araneae</taxon>
        <taxon>Araneomorphae</taxon>
        <taxon>Entelegynae</taxon>
        <taxon>Araneoidea</taxon>
        <taxon>Araneidae</taxon>
        <taxon>Larinioides</taxon>
    </lineage>
</organism>
<comment type="caution">
    <text evidence="2">The sequence shown here is derived from an EMBL/GenBank/DDBJ whole genome shotgun (WGS) entry which is preliminary data.</text>
</comment>
<sequence>MISTPLQFVFDSSSRSSESHRASEDDFNASAICIRLFITIIRKSQDHGDFTWNLSVERILPFHQQN</sequence>
<name>A0AAV2ATT8_9ARAC</name>
<dbReference type="EMBL" id="CAXIEN010000203">
    <property type="protein sequence ID" value="CAL1286474.1"/>
    <property type="molecule type" value="Genomic_DNA"/>
</dbReference>
<reference evidence="2 3" key="1">
    <citation type="submission" date="2024-04" db="EMBL/GenBank/DDBJ databases">
        <authorList>
            <person name="Rising A."/>
            <person name="Reimegard J."/>
            <person name="Sonavane S."/>
            <person name="Akerstrom W."/>
            <person name="Nylinder S."/>
            <person name="Hedman E."/>
            <person name="Kallberg Y."/>
        </authorList>
    </citation>
    <scope>NUCLEOTIDE SEQUENCE [LARGE SCALE GENOMIC DNA]</scope>
</reference>
<dbReference type="AlphaFoldDB" id="A0AAV2ATT8"/>
<evidence type="ECO:0000256" key="1">
    <source>
        <dbReference type="SAM" id="MobiDB-lite"/>
    </source>
</evidence>
<gene>
    <name evidence="2" type="ORF">LARSCL_LOCUS14266</name>
</gene>
<dbReference type="Proteomes" id="UP001497382">
    <property type="component" value="Unassembled WGS sequence"/>
</dbReference>
<evidence type="ECO:0000313" key="2">
    <source>
        <dbReference type="EMBL" id="CAL1286474.1"/>
    </source>
</evidence>
<accession>A0AAV2ATT8</accession>
<protein>
    <submittedName>
        <fullName evidence="2">Uncharacterized protein</fullName>
    </submittedName>
</protein>
<keyword evidence="3" id="KW-1185">Reference proteome</keyword>
<proteinExistence type="predicted"/>
<feature type="region of interest" description="Disordered" evidence="1">
    <location>
        <begin position="1"/>
        <end position="24"/>
    </location>
</feature>